<dbReference type="AlphaFoldDB" id="X1Q8C5"/>
<dbReference type="GO" id="GO:0006508">
    <property type="term" value="P:proteolysis"/>
    <property type="evidence" value="ECO:0007669"/>
    <property type="project" value="InterPro"/>
</dbReference>
<sequence>MTDYRIENLADIITNYSVNIKKDNVVFINGTEISLPLVKSVYKKVLEKGAHPEVRMFTEELMEIFYKNASKKQLKYISEISKYIIENADIMIHIRGGWNTKSLSN</sequence>
<organism evidence="1">
    <name type="scientific">marine sediment metagenome</name>
    <dbReference type="NCBI Taxonomy" id="412755"/>
    <lineage>
        <taxon>unclassified sequences</taxon>
        <taxon>metagenomes</taxon>
        <taxon>ecological metagenomes</taxon>
    </lineage>
</organism>
<comment type="caution">
    <text evidence="1">The sequence shown here is derived from an EMBL/GenBank/DDBJ whole genome shotgun (WGS) entry which is preliminary data.</text>
</comment>
<protein>
    <recommendedName>
        <fullName evidence="2">Aminopeptidase</fullName>
    </recommendedName>
</protein>
<gene>
    <name evidence="1" type="ORF">S06H3_62260</name>
</gene>
<name>X1Q8C5_9ZZZZ</name>
<dbReference type="Pfam" id="PF02073">
    <property type="entry name" value="Peptidase_M29"/>
    <property type="match status" value="1"/>
</dbReference>
<proteinExistence type="predicted"/>
<dbReference type="EMBL" id="BARV01041002">
    <property type="protein sequence ID" value="GAI47320.1"/>
    <property type="molecule type" value="Genomic_DNA"/>
</dbReference>
<accession>X1Q8C5</accession>
<dbReference type="InterPro" id="IPR035097">
    <property type="entry name" value="M29_N-terminal"/>
</dbReference>
<dbReference type="SUPFAM" id="SSF144052">
    <property type="entry name" value="Thermophilic metalloprotease-like"/>
    <property type="match status" value="1"/>
</dbReference>
<feature type="non-terminal residue" evidence="1">
    <location>
        <position position="105"/>
    </location>
</feature>
<dbReference type="GO" id="GO:0004177">
    <property type="term" value="F:aminopeptidase activity"/>
    <property type="evidence" value="ECO:0007669"/>
    <property type="project" value="InterPro"/>
</dbReference>
<dbReference type="Gene3D" id="3.40.1830.10">
    <property type="entry name" value="Thermophilic metalloprotease (M29)"/>
    <property type="match status" value="1"/>
</dbReference>
<evidence type="ECO:0000313" key="1">
    <source>
        <dbReference type="EMBL" id="GAI47320.1"/>
    </source>
</evidence>
<dbReference type="InterPro" id="IPR000787">
    <property type="entry name" value="Peptidase_M29"/>
</dbReference>
<reference evidence="1" key="1">
    <citation type="journal article" date="2014" name="Front. Microbiol.">
        <title>High frequency of phylogenetically diverse reductive dehalogenase-homologous genes in deep subseafloor sedimentary metagenomes.</title>
        <authorList>
            <person name="Kawai M."/>
            <person name="Futagami T."/>
            <person name="Toyoda A."/>
            <person name="Takaki Y."/>
            <person name="Nishi S."/>
            <person name="Hori S."/>
            <person name="Arai W."/>
            <person name="Tsubouchi T."/>
            <person name="Morono Y."/>
            <person name="Uchiyama I."/>
            <person name="Ito T."/>
            <person name="Fujiyama A."/>
            <person name="Inagaki F."/>
            <person name="Takami H."/>
        </authorList>
    </citation>
    <scope>NUCLEOTIDE SEQUENCE</scope>
    <source>
        <strain evidence="1">Expedition CK06-06</strain>
    </source>
</reference>
<evidence type="ECO:0008006" key="2">
    <source>
        <dbReference type="Google" id="ProtNLM"/>
    </source>
</evidence>